<reference evidence="1" key="1">
    <citation type="submission" date="2023-07" db="EMBL/GenBank/DDBJ databases">
        <authorList>
            <consortium name="AG Swart"/>
            <person name="Singh M."/>
            <person name="Singh A."/>
            <person name="Seah K."/>
            <person name="Emmerich C."/>
        </authorList>
    </citation>
    <scope>NUCLEOTIDE SEQUENCE</scope>
    <source>
        <strain evidence="1">DP1</strain>
    </source>
</reference>
<evidence type="ECO:0000313" key="2">
    <source>
        <dbReference type="Proteomes" id="UP001295684"/>
    </source>
</evidence>
<protein>
    <submittedName>
        <fullName evidence="1">Uncharacterized protein</fullName>
    </submittedName>
</protein>
<accession>A0AAD1UG15</accession>
<name>A0AAD1UG15_EUPCR</name>
<dbReference type="EMBL" id="CAMPGE010009198">
    <property type="protein sequence ID" value="CAI2368072.1"/>
    <property type="molecule type" value="Genomic_DNA"/>
</dbReference>
<gene>
    <name evidence="1" type="ORF">ECRASSUSDP1_LOCUS9361</name>
</gene>
<proteinExistence type="predicted"/>
<evidence type="ECO:0000313" key="1">
    <source>
        <dbReference type="EMBL" id="CAI2368072.1"/>
    </source>
</evidence>
<organism evidence="1 2">
    <name type="scientific">Euplotes crassus</name>
    <dbReference type="NCBI Taxonomy" id="5936"/>
    <lineage>
        <taxon>Eukaryota</taxon>
        <taxon>Sar</taxon>
        <taxon>Alveolata</taxon>
        <taxon>Ciliophora</taxon>
        <taxon>Intramacronucleata</taxon>
        <taxon>Spirotrichea</taxon>
        <taxon>Hypotrichia</taxon>
        <taxon>Euplotida</taxon>
        <taxon>Euplotidae</taxon>
        <taxon>Moneuplotes</taxon>
    </lineage>
</organism>
<dbReference type="Proteomes" id="UP001295684">
    <property type="component" value="Unassembled WGS sequence"/>
</dbReference>
<sequence>METVQCNYDQCTDQADLYLEDMDVYICTAHHEAELSTEPAVPLTEPESVRKVVRVVKEALRSFVSFTEVHFRGRVPPDYQNVFQQVETEIQRILSDLHEALTEGFHYKVASLLEDSTKLEERLRENELYVTFSVKKTWRQAEIATTMGPKMDIPETFQGLRSQISTISNSISETKKIQESLKAST</sequence>
<dbReference type="AlphaFoldDB" id="A0AAD1UG15"/>
<comment type="caution">
    <text evidence="1">The sequence shown here is derived from an EMBL/GenBank/DDBJ whole genome shotgun (WGS) entry which is preliminary data.</text>
</comment>
<keyword evidence="2" id="KW-1185">Reference proteome</keyword>